<evidence type="ECO:0000313" key="1">
    <source>
        <dbReference type="EMBL" id="AHK22520.1"/>
    </source>
</evidence>
<dbReference type="STRING" id="1427984.X271_00415"/>
<dbReference type="EMBL" id="CP006932">
    <property type="protein sequence ID" value="AHK22520.1"/>
    <property type="molecule type" value="Genomic_DNA"/>
</dbReference>
<protein>
    <recommendedName>
        <fullName evidence="3">Glycosyl transferase family 2</fullName>
    </recommendedName>
</protein>
<dbReference type="HOGENOM" id="CLU_838595_0_0_14"/>
<dbReference type="Proteomes" id="UP000019450">
    <property type="component" value="Chromosome"/>
</dbReference>
<dbReference type="KEGG" id="hcr:X271_00415"/>
<name>W8GSX9_9MOLU</name>
<reference evidence="1 2" key="1">
    <citation type="journal article" date="2014" name="Genome Biol. Evol.">
        <title>Phylogenomics of "Candidatus Hepatoplasma crinochetorum," a Lineage of Mollicutes Associated with Noninsect Arthropods.</title>
        <authorList>
            <person name="Leclercq S."/>
            <person name="Dittmer J."/>
            <person name="Bouchon D."/>
            <person name="Cordaux R."/>
        </authorList>
    </citation>
    <scope>NUCLEOTIDE SEQUENCE [LARGE SCALE GENOMIC DNA]</scope>
    <source>
        <strain evidence="1 2">Av</strain>
    </source>
</reference>
<evidence type="ECO:0008006" key="3">
    <source>
        <dbReference type="Google" id="ProtNLM"/>
    </source>
</evidence>
<sequence>MNFNLNIALTVYKIDLIEIDNYLTIFKKINNKINEEYQDRIDNLISYSIISDNPELEKEENFKKILNEFKKIKNLKYYKAEKNLKRINQVIEKINIINAKFIKMCDPDDLILIDETIKIALEIDNLDPRSYIIHAYRQINVIQKIIFENLENVSFKKFFKPVSFNPNTIYPKYFLKKLKKENWSFNHLQWSDDVLAIKANEYDLIYTYIPNMAPYLNNPGAGVSISKQKHSNLDYYYASCEFIKFLQKSTKNLNNKIITDKPNKFFIKNVYNDLFFYDKNRFNKSFKFFYMLFLIKKINKNYIAYSNNKNKKHFFWFKFGLLLSLLFKLKF</sequence>
<keyword evidence="2" id="KW-1185">Reference proteome</keyword>
<dbReference type="RefSeq" id="WP_025208810.1">
    <property type="nucleotide sequence ID" value="NZ_CP006932.1"/>
</dbReference>
<gene>
    <name evidence="1" type="ORF">X271_00415</name>
</gene>
<proteinExistence type="predicted"/>
<evidence type="ECO:0000313" key="2">
    <source>
        <dbReference type="Proteomes" id="UP000019450"/>
    </source>
</evidence>
<accession>W8GSX9</accession>
<dbReference type="AlphaFoldDB" id="W8GSX9"/>
<organism evidence="1 2">
    <name type="scientific">Candidatus Hepatoplasma crinochetorum Av</name>
    <dbReference type="NCBI Taxonomy" id="1427984"/>
    <lineage>
        <taxon>Bacteria</taxon>
        <taxon>Bacillati</taxon>
        <taxon>Mycoplasmatota</taxon>
        <taxon>Mollicutes</taxon>
        <taxon>Candidatus Hepatoplasmataceae</taxon>
        <taxon>Candidatus Hepatoplasma</taxon>
    </lineage>
</organism>